<feature type="domain" description="N-acetyltransferase" evidence="3">
    <location>
        <begin position="9"/>
        <end position="143"/>
    </location>
</feature>
<name>A0A927GD64_9BACT</name>
<evidence type="ECO:0000256" key="1">
    <source>
        <dbReference type="ARBA" id="ARBA00022679"/>
    </source>
</evidence>
<evidence type="ECO:0000256" key="2">
    <source>
        <dbReference type="ARBA" id="ARBA00023315"/>
    </source>
</evidence>
<comment type="caution">
    <text evidence="4">The sequence shown here is derived from an EMBL/GenBank/DDBJ whole genome shotgun (WGS) entry which is preliminary data.</text>
</comment>
<dbReference type="RefSeq" id="WP_191039085.1">
    <property type="nucleotide sequence ID" value="NZ_JACXAA010000003.1"/>
</dbReference>
<gene>
    <name evidence="4" type="ORF">IC230_11265</name>
</gene>
<dbReference type="CDD" id="cd04301">
    <property type="entry name" value="NAT_SF"/>
    <property type="match status" value="1"/>
</dbReference>
<keyword evidence="2" id="KW-0012">Acyltransferase</keyword>
<dbReference type="Proteomes" id="UP000653797">
    <property type="component" value="Unassembled WGS sequence"/>
</dbReference>
<keyword evidence="1" id="KW-0808">Transferase</keyword>
<dbReference type="InterPro" id="IPR016181">
    <property type="entry name" value="Acyl_CoA_acyltransferase"/>
</dbReference>
<evidence type="ECO:0000313" key="4">
    <source>
        <dbReference type="EMBL" id="MBD2753472.1"/>
    </source>
</evidence>
<dbReference type="PROSITE" id="PS51186">
    <property type="entry name" value="GNAT"/>
    <property type="match status" value="1"/>
</dbReference>
<dbReference type="AlphaFoldDB" id="A0A927GD64"/>
<protein>
    <submittedName>
        <fullName evidence="4">GNAT family N-acetyltransferase</fullName>
    </submittedName>
</protein>
<reference evidence="4" key="1">
    <citation type="submission" date="2020-09" db="EMBL/GenBank/DDBJ databases">
        <authorList>
            <person name="Kim M.K."/>
        </authorList>
    </citation>
    <scope>NUCLEOTIDE SEQUENCE</scope>
    <source>
        <strain evidence="4">BT704</strain>
    </source>
</reference>
<organism evidence="4 5">
    <name type="scientific">Spirosoma validum</name>
    <dbReference type="NCBI Taxonomy" id="2771355"/>
    <lineage>
        <taxon>Bacteria</taxon>
        <taxon>Pseudomonadati</taxon>
        <taxon>Bacteroidota</taxon>
        <taxon>Cytophagia</taxon>
        <taxon>Cytophagales</taxon>
        <taxon>Cytophagaceae</taxon>
        <taxon>Spirosoma</taxon>
    </lineage>
</organism>
<accession>A0A927GD64</accession>
<dbReference type="GO" id="GO:0016747">
    <property type="term" value="F:acyltransferase activity, transferring groups other than amino-acyl groups"/>
    <property type="evidence" value="ECO:0007669"/>
    <property type="project" value="InterPro"/>
</dbReference>
<dbReference type="Gene3D" id="3.40.630.30">
    <property type="match status" value="1"/>
</dbReference>
<proteinExistence type="predicted"/>
<dbReference type="PANTHER" id="PTHR43877:SF2">
    <property type="entry name" value="AMINOALKYLPHOSPHONATE N-ACETYLTRANSFERASE-RELATED"/>
    <property type="match status" value="1"/>
</dbReference>
<dbReference type="EMBL" id="JACXAA010000003">
    <property type="protein sequence ID" value="MBD2753472.1"/>
    <property type="molecule type" value="Genomic_DNA"/>
</dbReference>
<evidence type="ECO:0000313" key="5">
    <source>
        <dbReference type="Proteomes" id="UP000653797"/>
    </source>
</evidence>
<dbReference type="Pfam" id="PF00583">
    <property type="entry name" value="Acetyltransf_1"/>
    <property type="match status" value="1"/>
</dbReference>
<dbReference type="PANTHER" id="PTHR43877">
    <property type="entry name" value="AMINOALKYLPHOSPHONATE N-ACETYLTRANSFERASE-RELATED-RELATED"/>
    <property type="match status" value="1"/>
</dbReference>
<sequence length="167" mass="19096">MERTLNMNYLIRKHRPDEPMPYYLLLLADENQALIDQYLPDSQVYMVEIDEKVVGVGVLQTNGIAGEIMNIAIAPDSQRNGLGRALLRALTEAATHQAVQWLRIATGNSGIGQLALYQQEGFDLIAIDRDYFLRNYPEPIWENRIQCKHQVIFEKHLSEITANDNKN</sequence>
<dbReference type="SUPFAM" id="SSF55729">
    <property type="entry name" value="Acyl-CoA N-acyltransferases (Nat)"/>
    <property type="match status" value="1"/>
</dbReference>
<evidence type="ECO:0000259" key="3">
    <source>
        <dbReference type="PROSITE" id="PS51186"/>
    </source>
</evidence>
<dbReference type="InterPro" id="IPR000182">
    <property type="entry name" value="GNAT_dom"/>
</dbReference>
<dbReference type="InterPro" id="IPR050832">
    <property type="entry name" value="Bact_Acetyltransf"/>
</dbReference>
<keyword evidence="5" id="KW-1185">Reference proteome</keyword>